<feature type="region of interest" description="Disordered" evidence="3">
    <location>
        <begin position="105"/>
        <end position="129"/>
    </location>
</feature>
<feature type="compositionally biased region" description="Low complexity" evidence="3">
    <location>
        <begin position="38"/>
        <end position="51"/>
    </location>
</feature>
<feature type="compositionally biased region" description="Polar residues" evidence="3">
    <location>
        <begin position="79"/>
        <end position="91"/>
    </location>
</feature>
<organism evidence="5 6">
    <name type="scientific">Littorina saxatilis</name>
    <dbReference type="NCBI Taxonomy" id="31220"/>
    <lineage>
        <taxon>Eukaryota</taxon>
        <taxon>Metazoa</taxon>
        <taxon>Spiralia</taxon>
        <taxon>Lophotrochozoa</taxon>
        <taxon>Mollusca</taxon>
        <taxon>Gastropoda</taxon>
        <taxon>Caenogastropoda</taxon>
        <taxon>Littorinimorpha</taxon>
        <taxon>Littorinoidea</taxon>
        <taxon>Littorinidae</taxon>
        <taxon>Littorina</taxon>
    </lineage>
</organism>
<dbReference type="Proteomes" id="UP001374579">
    <property type="component" value="Unassembled WGS sequence"/>
</dbReference>
<comment type="subcellular location">
    <subcellularLocation>
        <location evidence="1">Nucleus</location>
        <location evidence="1">Nucleolus</location>
    </subcellularLocation>
</comment>
<evidence type="ECO:0000259" key="4">
    <source>
        <dbReference type="Pfam" id="PF08698"/>
    </source>
</evidence>
<comment type="caution">
    <text evidence="5">The sequence shown here is derived from an EMBL/GenBank/DDBJ whole genome shotgun (WGS) entry which is preliminary data.</text>
</comment>
<evidence type="ECO:0000313" key="6">
    <source>
        <dbReference type="Proteomes" id="UP001374579"/>
    </source>
</evidence>
<name>A0AAN9AXX4_9CAEN</name>
<accession>A0AAN9AXX4</accession>
<evidence type="ECO:0000313" key="5">
    <source>
        <dbReference type="EMBL" id="KAK7095248.1"/>
    </source>
</evidence>
<gene>
    <name evidence="5" type="ORF">V1264_006681</name>
</gene>
<sequence>MTRSSSSSSSSSDESDQQTNMKNLADLMWQKLKNDRLTATTRASRSSSETENLSTGMEPLLSNLSQKMKTDKTQAPAEKSSSSAPGNTTQGIRAIHQKSAEEALKAVSTKKVGTVESERQKKKQAKLEKSQWKWKKGTWGSMKMKEQTEEDKRDLTILNMRSTIDPTRHYKHNDLKAPKFFQIGKVEENPVNFYHDRIPKKKRKRTLLDEIMADEDFRKQTKQRYKEVMSAKAGRKGLYQGRPPQRIHKNKIKMKRRK</sequence>
<keyword evidence="6" id="KW-1185">Reference proteome</keyword>
<evidence type="ECO:0000256" key="3">
    <source>
        <dbReference type="SAM" id="MobiDB-lite"/>
    </source>
</evidence>
<dbReference type="PANTHER" id="PTHR21686">
    <property type="entry name" value="DEOXYNUCLEOTIDYLTRANSFERASE TERMINAL-INTERACTING PROTEIN 2"/>
    <property type="match status" value="1"/>
</dbReference>
<feature type="compositionally biased region" description="Low complexity" evidence="3">
    <location>
        <begin position="1"/>
        <end position="12"/>
    </location>
</feature>
<evidence type="ECO:0000256" key="2">
    <source>
        <dbReference type="ARBA" id="ARBA00023242"/>
    </source>
</evidence>
<feature type="region of interest" description="Disordered" evidence="3">
    <location>
        <begin position="229"/>
        <end position="258"/>
    </location>
</feature>
<feature type="domain" description="Fcf2 pre-rRNA processing C-terminal" evidence="4">
    <location>
        <begin position="136"/>
        <end position="224"/>
    </location>
</feature>
<proteinExistence type="predicted"/>
<reference evidence="5 6" key="1">
    <citation type="submission" date="2024-02" db="EMBL/GenBank/DDBJ databases">
        <title>Chromosome-scale genome assembly of the rough periwinkle Littorina saxatilis.</title>
        <authorList>
            <person name="De Jode A."/>
            <person name="Faria R."/>
            <person name="Formenti G."/>
            <person name="Sims Y."/>
            <person name="Smith T.P."/>
            <person name="Tracey A."/>
            <person name="Wood J.M.D."/>
            <person name="Zagrodzka Z.B."/>
            <person name="Johannesson K."/>
            <person name="Butlin R.K."/>
            <person name="Leder E.H."/>
        </authorList>
    </citation>
    <scope>NUCLEOTIDE SEQUENCE [LARGE SCALE GENOMIC DNA]</scope>
    <source>
        <strain evidence="5">Snail1</strain>
        <tissue evidence="5">Muscle</tissue>
    </source>
</reference>
<dbReference type="GO" id="GO:0003723">
    <property type="term" value="F:RNA binding"/>
    <property type="evidence" value="ECO:0007669"/>
    <property type="project" value="TreeGrafter"/>
</dbReference>
<evidence type="ECO:0000256" key="1">
    <source>
        <dbReference type="ARBA" id="ARBA00004604"/>
    </source>
</evidence>
<protein>
    <recommendedName>
        <fullName evidence="4">Fcf2 pre-rRNA processing C-terminal domain-containing protein</fullName>
    </recommendedName>
</protein>
<dbReference type="GO" id="GO:0006396">
    <property type="term" value="P:RNA processing"/>
    <property type="evidence" value="ECO:0007669"/>
    <property type="project" value="TreeGrafter"/>
</dbReference>
<dbReference type="InterPro" id="IPR039883">
    <property type="entry name" value="Fcf2/DNTTIP2"/>
</dbReference>
<keyword evidence="2" id="KW-0539">Nucleus</keyword>
<feature type="compositionally biased region" description="Basic residues" evidence="3">
    <location>
        <begin position="245"/>
        <end position="258"/>
    </location>
</feature>
<dbReference type="EMBL" id="JBAMIC010000018">
    <property type="protein sequence ID" value="KAK7095248.1"/>
    <property type="molecule type" value="Genomic_DNA"/>
</dbReference>
<dbReference type="InterPro" id="IPR014810">
    <property type="entry name" value="Fcf2_C"/>
</dbReference>
<feature type="region of interest" description="Disordered" evidence="3">
    <location>
        <begin position="1"/>
        <end position="91"/>
    </location>
</feature>
<dbReference type="GO" id="GO:0005730">
    <property type="term" value="C:nucleolus"/>
    <property type="evidence" value="ECO:0007669"/>
    <property type="project" value="UniProtKB-SubCell"/>
</dbReference>
<dbReference type="PANTHER" id="PTHR21686:SF12">
    <property type="entry name" value="DEOXYNUCLEOTIDYLTRANSFERASE TERMINAL-INTERACTING PROTEIN 2"/>
    <property type="match status" value="1"/>
</dbReference>
<dbReference type="AlphaFoldDB" id="A0AAN9AXX4"/>
<dbReference type="Pfam" id="PF08698">
    <property type="entry name" value="Fcf2"/>
    <property type="match status" value="1"/>
</dbReference>